<accession>S7JRZ9</accession>
<reference evidence="1 2" key="1">
    <citation type="journal article" date="2013" name="Gut Pathog.">
        <title>Evidence of a new metabolic capacity in an emerging diarrheal pathogen: lessons from the draft genomes of Vibrio fluvialis strains PG41 and I21563.</title>
        <authorList>
            <person name="Khatri I."/>
            <person name="Mahajan S."/>
            <person name="Dureja C."/>
            <person name="Subramanian S."/>
            <person name="Raychaudhuri S."/>
        </authorList>
    </citation>
    <scope>NUCLEOTIDE SEQUENCE [LARGE SCALE GENOMIC DNA]</scope>
    <source>
        <strain evidence="1 2">PG41</strain>
    </source>
</reference>
<protein>
    <submittedName>
        <fullName evidence="1">Uncharacterized protein</fullName>
    </submittedName>
</protein>
<comment type="caution">
    <text evidence="1">The sequence shown here is derived from an EMBL/GenBank/DDBJ whole genome shotgun (WGS) entry which is preliminary data.</text>
</comment>
<dbReference type="Proteomes" id="UP000014854">
    <property type="component" value="Unassembled WGS sequence"/>
</dbReference>
<evidence type="ECO:0000313" key="2">
    <source>
        <dbReference type="Proteomes" id="UP000014854"/>
    </source>
</evidence>
<evidence type="ECO:0000313" key="1">
    <source>
        <dbReference type="EMBL" id="EPP25005.1"/>
    </source>
</evidence>
<dbReference type="EMBL" id="ASXS01000001">
    <property type="protein sequence ID" value="EPP25005.1"/>
    <property type="molecule type" value="Genomic_DNA"/>
</dbReference>
<dbReference type="RefSeq" id="WP_020327567.1">
    <property type="nucleotide sequence ID" value="NZ_ASXS01000001.1"/>
</dbReference>
<dbReference type="PATRIC" id="fig|1336752.4.peg.154"/>
<gene>
    <name evidence="1" type="ORF">L910_0154</name>
</gene>
<proteinExistence type="predicted"/>
<sequence length="355" mass="40167">MSSKIESQLKFVFERLGYHPARRAMNCQFGRSFPKGKKEMFADIELLATSDKRHADFIDSCGESCIHLGTRHLELFDVKDPIRKKALNTFFSGLQLTTNKVLSSSYPFPITNQTVLASIKKNEIHVMDSGVITVDSSHYKFVVFSTVIENEVEEDGTKYLNKNGQDLVKNNQAHFYYVTSEYRQLFHVLYWDEQKDTAILSIDKNLLSVHKSRDQLFLTRTYVDQSTTGALGHPLNVFDAIEPLYNEVDGRIIRLGHVTSDGNPVRLKLTRGQTCLKQDKYHGAGETRGHVHAKFSVGKSWSFGVADQRSVIEVDLAGKAAMLDTAQPLSDFEVAKCSRMKDLNFAIKKVRPYAS</sequence>
<dbReference type="AlphaFoldDB" id="S7JRZ9"/>
<organism evidence="1 2">
    <name type="scientific">Vibrio fluvialis PG41</name>
    <dbReference type="NCBI Taxonomy" id="1336752"/>
    <lineage>
        <taxon>Bacteria</taxon>
        <taxon>Pseudomonadati</taxon>
        <taxon>Pseudomonadota</taxon>
        <taxon>Gammaproteobacteria</taxon>
        <taxon>Vibrionales</taxon>
        <taxon>Vibrionaceae</taxon>
        <taxon>Vibrio</taxon>
    </lineage>
</organism>
<name>S7JRZ9_VIBFL</name>